<evidence type="ECO:0000313" key="2">
    <source>
        <dbReference type="Proteomes" id="UP001202922"/>
    </source>
</evidence>
<reference evidence="1 2" key="1">
    <citation type="submission" date="2022-03" db="EMBL/GenBank/DDBJ databases">
        <title>Sinomonas sp. isolated from a soil.</title>
        <authorList>
            <person name="Han J."/>
            <person name="Kim D.-U."/>
        </authorList>
    </citation>
    <scope>NUCLEOTIDE SEQUENCE [LARGE SCALE GENOMIC DNA]</scope>
    <source>
        <strain evidence="1 2">5-5</strain>
    </source>
</reference>
<sequence length="644" mass="69539">MNQADEFLAVFFGPGNLVLPDLNFEGEVGRRLTPYLEPLRQGTKTPLVLPRRTREITDAYVICWDRHQATSLRAILEAFVAHSYVAFDGRPRRLDPADPVEGAVLRLVGPDTAYVLRPPGPAHAASMWRALDLMRILIAGRPERVSAVPRPLGRMLSEFHAALAAGNAAGSADLLDELAGAGLSAVNLAYLRVHRLSRLGRDAELLALPQLGDVVASGPPQLVRDGILAAWGRLQLLDLPMSDPDLVKKAADAILRDTRGIVALARTPLATLSDDALAAVTLVALGRDDRDLARSLASLPDLPNELRSQLPKLTGAPLVETAKPTVPRVRLAPTAPASWVDWVFEVADFTADDVDWTAWPAPVESDAFLAEALEGVKDAEADQAWNLVGPFLEADDMRRPAWRTAKALLVLAASYDRWAPNDVATVQALLEVFLRGAPPADEYREILDMLAENAGRWAVVGNTLPALDMVDDVARSPVSDVDARLRFALAALEPFSRHRRRLSTDLRWLGEQLSVELSAPLAWDVPEPLTDTGEEIPNVIGAKVLIYSLDDGVLQRSADRLAQLFPRVTVNRAHDRVGTPQLRAHARGADVIGLATRCAKHAATGFIRDHASEGAVIIEADGAGSASLIRAVASGLAEMGPPFT</sequence>
<keyword evidence="2" id="KW-1185">Reference proteome</keyword>
<evidence type="ECO:0000313" key="1">
    <source>
        <dbReference type="EMBL" id="MCH6470690.1"/>
    </source>
</evidence>
<organism evidence="1 2">
    <name type="scientific">Sinomonas terrae</name>
    <dbReference type="NCBI Taxonomy" id="2908838"/>
    <lineage>
        <taxon>Bacteria</taxon>
        <taxon>Bacillati</taxon>
        <taxon>Actinomycetota</taxon>
        <taxon>Actinomycetes</taxon>
        <taxon>Micrococcales</taxon>
        <taxon>Micrococcaceae</taxon>
        <taxon>Sinomonas</taxon>
    </lineage>
</organism>
<dbReference type="EMBL" id="JAKZBV010000001">
    <property type="protein sequence ID" value="MCH6470690.1"/>
    <property type="molecule type" value="Genomic_DNA"/>
</dbReference>
<proteinExistence type="predicted"/>
<name>A0ABS9U210_9MICC</name>
<protein>
    <submittedName>
        <fullName evidence="1">Uncharacterized protein</fullName>
    </submittedName>
</protein>
<accession>A0ABS9U210</accession>
<gene>
    <name evidence="1" type="ORF">L0M17_12000</name>
</gene>
<dbReference type="Proteomes" id="UP001202922">
    <property type="component" value="Unassembled WGS sequence"/>
</dbReference>
<dbReference type="RefSeq" id="WP_241054197.1">
    <property type="nucleotide sequence ID" value="NZ_JAKZBV010000001.1"/>
</dbReference>
<comment type="caution">
    <text evidence="1">The sequence shown here is derived from an EMBL/GenBank/DDBJ whole genome shotgun (WGS) entry which is preliminary data.</text>
</comment>